<organism evidence="3 4">
    <name type="scientific">Clytia hemisphaerica</name>
    <dbReference type="NCBI Taxonomy" id="252671"/>
    <lineage>
        <taxon>Eukaryota</taxon>
        <taxon>Metazoa</taxon>
        <taxon>Cnidaria</taxon>
        <taxon>Hydrozoa</taxon>
        <taxon>Hydroidolina</taxon>
        <taxon>Leptothecata</taxon>
        <taxon>Obeliida</taxon>
        <taxon>Clytiidae</taxon>
        <taxon>Clytia</taxon>
    </lineage>
</organism>
<evidence type="ECO:0000256" key="1">
    <source>
        <dbReference type="ARBA" id="ARBA00001946"/>
    </source>
</evidence>
<dbReference type="AlphaFoldDB" id="A0A7M5XDQ2"/>
<dbReference type="InterPro" id="IPR024810">
    <property type="entry name" value="MAB21L/cGLR"/>
</dbReference>
<dbReference type="Proteomes" id="UP000594262">
    <property type="component" value="Unplaced"/>
</dbReference>
<proteinExistence type="predicted"/>
<protein>
    <recommendedName>
        <fullName evidence="2">Mab-21-like nucleotidyltransferase domain-containing protein</fullName>
    </recommendedName>
</protein>
<keyword evidence="4" id="KW-1185">Reference proteome</keyword>
<feature type="domain" description="Mab-21-like nucleotidyltransferase" evidence="2">
    <location>
        <begin position="93"/>
        <end position="289"/>
    </location>
</feature>
<sequence>MAAANFEKETTFSTFQELFELDERFRKALHAGLQKFLWNGTATKNHPNAKKNIQLAGSAIEGATLARVFQKNDEFPSGLNQEIEVDIEYCLFQIPEDKKHLVKEIDSEQGFVQIEFTKDLINDSISIGWNVDKEDFEEYYGELISLGGFLKPFRAKQIAQQKVAFQDVDNEYPLLFGAMFGVPKCDIKVENLACEVTKSSVASEILVKVKEEPKLKISFDTVIIVKLAWQSQIAKDWLRRPKNWPSYAICEQLMKSGSYVIPKPSKKNKLHLDTTEMRYAFSQTERELVKLRSQNQNFVYMVFKIMFVKWIKPIDTEEISSFIAKTAMFWIAEEFPPGDSVWDVFDEDSLLLPLQILFSWLLSTFESGFVPYYFNVKINIIAGVSGMTKELVITKMEEILNDMRQFLLSDMHQELELCKDVTIKVDNFGQIFTMIKNKDYISLLQHLPPELCLDALKHFNENPRKYERYTAATEENDKESFNENVNVVVENENCSTTQEIEYEVKEFFKKFHQ</sequence>
<accession>A0A7M5XDQ2</accession>
<dbReference type="OrthoDB" id="6022480at2759"/>
<evidence type="ECO:0000313" key="4">
    <source>
        <dbReference type="Proteomes" id="UP000594262"/>
    </source>
</evidence>
<dbReference type="InterPro" id="IPR046903">
    <property type="entry name" value="Mab-21-like_nuc_Trfase"/>
</dbReference>
<dbReference type="SMART" id="SM01265">
    <property type="entry name" value="Mab-21"/>
    <property type="match status" value="1"/>
</dbReference>
<dbReference type="PANTHER" id="PTHR10656">
    <property type="entry name" value="CELL FATE DETERMINING PROTEIN MAB21-RELATED"/>
    <property type="match status" value="1"/>
</dbReference>
<comment type="cofactor">
    <cofactor evidence="1">
        <name>Mg(2+)</name>
        <dbReference type="ChEBI" id="CHEBI:18420"/>
    </cofactor>
</comment>
<dbReference type="GeneID" id="136820418"/>
<name>A0A7M5XDQ2_9CNID</name>
<evidence type="ECO:0000259" key="2">
    <source>
        <dbReference type="Pfam" id="PF03281"/>
    </source>
</evidence>
<dbReference type="RefSeq" id="XP_066932703.1">
    <property type="nucleotide sequence ID" value="XM_067076602.1"/>
</dbReference>
<evidence type="ECO:0000313" key="3">
    <source>
        <dbReference type="EnsemblMetazoa" id="CLYHEMP021603.1"/>
    </source>
</evidence>
<reference evidence="3" key="1">
    <citation type="submission" date="2021-01" db="UniProtKB">
        <authorList>
            <consortium name="EnsemblMetazoa"/>
        </authorList>
    </citation>
    <scope>IDENTIFICATION</scope>
</reference>
<dbReference type="Pfam" id="PF03281">
    <property type="entry name" value="Mab-21"/>
    <property type="match status" value="1"/>
</dbReference>
<dbReference type="Gene3D" id="1.10.1410.40">
    <property type="match status" value="1"/>
</dbReference>
<dbReference type="EnsemblMetazoa" id="CLYHEMT021603.1">
    <property type="protein sequence ID" value="CLYHEMP021603.1"/>
    <property type="gene ID" value="CLYHEMG021603"/>
</dbReference>
<dbReference type="PANTHER" id="PTHR10656:SF69">
    <property type="entry name" value="MAB-21-LIKE HHH_H2TH-LIKE DOMAIN-CONTAINING PROTEIN"/>
    <property type="match status" value="1"/>
</dbReference>